<keyword evidence="5" id="KW-1185">Reference proteome</keyword>
<accession>A0A3Q7XQW8</accession>
<evidence type="ECO:0000313" key="7">
    <source>
        <dbReference type="RefSeq" id="XP_027189904.1"/>
    </source>
</evidence>
<proteinExistence type="predicted"/>
<dbReference type="RefSeq" id="XP_073223272.1">
    <property type="nucleotide sequence ID" value="XM_073367171.1"/>
</dbReference>
<dbReference type="STRING" id="3827.A0A3Q7XQW8"/>
<evidence type="ECO:0000313" key="5">
    <source>
        <dbReference type="Proteomes" id="UP000087171"/>
    </source>
</evidence>
<evidence type="ECO:0000256" key="3">
    <source>
        <dbReference type="ARBA" id="ARBA00023212"/>
    </source>
</evidence>
<reference evidence="5" key="1">
    <citation type="journal article" date="2013" name="Nat. Biotechnol.">
        <title>Draft genome sequence of chickpea (Cicer arietinum) provides a resource for trait improvement.</title>
        <authorList>
            <person name="Varshney R.K."/>
            <person name="Song C."/>
            <person name="Saxena R.K."/>
            <person name="Azam S."/>
            <person name="Yu S."/>
            <person name="Sharpe A.G."/>
            <person name="Cannon S."/>
            <person name="Baek J."/>
            <person name="Rosen B.D."/>
            <person name="Tar'an B."/>
            <person name="Millan T."/>
            <person name="Zhang X."/>
            <person name="Ramsay L.D."/>
            <person name="Iwata A."/>
            <person name="Wang Y."/>
            <person name="Nelson W."/>
            <person name="Farmer A.D."/>
            <person name="Gaur P.M."/>
            <person name="Soderlund C."/>
            <person name="Penmetsa R.V."/>
            <person name="Xu C."/>
            <person name="Bharti A.K."/>
            <person name="He W."/>
            <person name="Winter P."/>
            <person name="Zhao S."/>
            <person name="Hane J.K."/>
            <person name="Carrasquilla-Garcia N."/>
            <person name="Condie J.A."/>
            <person name="Upadhyaya H.D."/>
            <person name="Luo M.C."/>
            <person name="Thudi M."/>
            <person name="Gowda C.L."/>
            <person name="Singh N.P."/>
            <person name="Lichtenzveig J."/>
            <person name="Gali K.K."/>
            <person name="Rubio J."/>
            <person name="Nadarajan N."/>
            <person name="Dolezel J."/>
            <person name="Bansal K.C."/>
            <person name="Xu X."/>
            <person name="Edwards D."/>
            <person name="Zhang G."/>
            <person name="Kahl G."/>
            <person name="Gil J."/>
            <person name="Singh K.B."/>
            <person name="Datta S.K."/>
            <person name="Jackson S.A."/>
            <person name="Wang J."/>
            <person name="Cook D.R."/>
        </authorList>
    </citation>
    <scope>NUCLEOTIDE SEQUENCE [LARGE SCALE GENOMIC DNA]</scope>
    <source>
        <strain evidence="5">cv. CDC Frontier</strain>
    </source>
</reference>
<dbReference type="OrthoDB" id="1745659at2759"/>
<comment type="subcellular location">
    <subcellularLocation>
        <location evidence="1">Cytoplasm</location>
        <location evidence="1">Cytoskeleton</location>
    </subcellularLocation>
</comment>
<keyword evidence="3" id="KW-0206">Cytoskeleton</keyword>
<organism evidence="5 6">
    <name type="scientific">Cicer arietinum</name>
    <name type="common">Chickpea</name>
    <name type="synonym">Garbanzo</name>
    <dbReference type="NCBI Taxonomy" id="3827"/>
    <lineage>
        <taxon>Eukaryota</taxon>
        <taxon>Viridiplantae</taxon>
        <taxon>Streptophyta</taxon>
        <taxon>Embryophyta</taxon>
        <taxon>Tracheophyta</taxon>
        <taxon>Spermatophyta</taxon>
        <taxon>Magnoliopsida</taxon>
        <taxon>eudicotyledons</taxon>
        <taxon>Gunneridae</taxon>
        <taxon>Pentapetalae</taxon>
        <taxon>rosids</taxon>
        <taxon>fabids</taxon>
        <taxon>Fabales</taxon>
        <taxon>Fabaceae</taxon>
        <taxon>Papilionoideae</taxon>
        <taxon>50 kb inversion clade</taxon>
        <taxon>NPAAA clade</taxon>
        <taxon>Hologalegina</taxon>
        <taxon>IRL clade</taxon>
        <taxon>Cicereae</taxon>
        <taxon>Cicer</taxon>
    </lineage>
</organism>
<dbReference type="InterPro" id="IPR028021">
    <property type="entry name" value="Katanin_C-terminal"/>
</dbReference>
<dbReference type="PANTHER" id="PTHR19845">
    <property type="entry name" value="KATANIN P80 SUBUNIT"/>
    <property type="match status" value="1"/>
</dbReference>
<keyword evidence="2" id="KW-0963">Cytoplasm</keyword>
<evidence type="ECO:0000256" key="1">
    <source>
        <dbReference type="ARBA" id="ARBA00004245"/>
    </source>
</evidence>
<evidence type="ECO:0000256" key="2">
    <source>
        <dbReference type="ARBA" id="ARBA00022490"/>
    </source>
</evidence>
<dbReference type="GO" id="GO:0007019">
    <property type="term" value="P:microtubule depolymerization"/>
    <property type="evidence" value="ECO:0007669"/>
    <property type="project" value="TreeGrafter"/>
</dbReference>
<dbReference type="Proteomes" id="UP000087171">
    <property type="component" value="Chromosome Ca4"/>
</dbReference>
<dbReference type="RefSeq" id="XP_027189904.1">
    <property type="nucleotide sequence ID" value="XM_027334103.1"/>
</dbReference>
<sequence>MYLIHVYGENNSNLNQIQQKVEPQVSQKDSNSPNEMEIIEGLMQTHDVTLSTLRSRLTKLQVVRHFWERSDIKGAINALRKLPDQSVSIFCNVYLFCIY</sequence>
<dbReference type="AlphaFoldDB" id="A0A3Q7XQW8"/>
<dbReference type="RefSeq" id="XP_027189903.1">
    <property type="nucleotide sequence ID" value="XM_027334102.1"/>
</dbReference>
<protein>
    <submittedName>
        <fullName evidence="6 7">Katanin p80 WD40 repeat-containing subunit B1 homolog isoform X1</fullName>
    </submittedName>
</protein>
<name>A0A3Q7XQW8_CICAR</name>
<dbReference type="GO" id="GO:0008352">
    <property type="term" value="C:katanin complex"/>
    <property type="evidence" value="ECO:0007669"/>
    <property type="project" value="TreeGrafter"/>
</dbReference>
<dbReference type="GO" id="GO:0008017">
    <property type="term" value="F:microtubule binding"/>
    <property type="evidence" value="ECO:0007669"/>
    <property type="project" value="InterPro"/>
</dbReference>
<feature type="domain" description="Katanin p80 subunit C-terminal" evidence="4">
    <location>
        <begin position="44"/>
        <end position="88"/>
    </location>
</feature>
<dbReference type="PANTHER" id="PTHR19845:SF15">
    <property type="entry name" value="KATANIN P80 WD40 REPEAT-CONTAINING SUBUNIT B1 HOMOLOG KTN80.2"/>
    <property type="match status" value="1"/>
</dbReference>
<reference evidence="6 7" key="2">
    <citation type="submission" date="2025-04" db="UniProtKB">
        <authorList>
            <consortium name="RefSeq"/>
        </authorList>
    </citation>
    <scope>IDENTIFICATION</scope>
    <source>
        <tissue evidence="6 7">Etiolated seedlings</tissue>
    </source>
</reference>
<dbReference type="GeneID" id="101498265"/>
<evidence type="ECO:0000259" key="4">
    <source>
        <dbReference type="Pfam" id="PF13925"/>
    </source>
</evidence>
<evidence type="ECO:0000313" key="6">
    <source>
        <dbReference type="RefSeq" id="XP_027189903.1"/>
    </source>
</evidence>
<gene>
    <name evidence="6 7" type="primary">LOC101498265</name>
</gene>
<dbReference type="Pfam" id="PF13925">
    <property type="entry name" value="Katanin_con80"/>
    <property type="match status" value="1"/>
</dbReference>